<evidence type="ECO:0000256" key="1">
    <source>
        <dbReference type="SAM" id="MobiDB-lite"/>
    </source>
</evidence>
<dbReference type="Proteomes" id="UP000024635">
    <property type="component" value="Unassembled WGS sequence"/>
</dbReference>
<protein>
    <submittedName>
        <fullName evidence="2">Uncharacterized protein</fullName>
    </submittedName>
</protein>
<reference evidence="3" key="1">
    <citation type="journal article" date="2015" name="Nat. Genet.">
        <title>The genome and transcriptome of the zoonotic hookworm Ancylostoma ceylanicum identify infection-specific gene families.</title>
        <authorList>
            <person name="Schwarz E.M."/>
            <person name="Hu Y."/>
            <person name="Antoshechkin I."/>
            <person name="Miller M.M."/>
            <person name="Sternberg P.W."/>
            <person name="Aroian R.V."/>
        </authorList>
    </citation>
    <scope>NUCLEOTIDE SEQUENCE</scope>
    <source>
        <strain evidence="3">HY135</strain>
    </source>
</reference>
<evidence type="ECO:0000313" key="3">
    <source>
        <dbReference type="Proteomes" id="UP000024635"/>
    </source>
</evidence>
<keyword evidence="3" id="KW-1185">Reference proteome</keyword>
<accession>A0A016UZ52</accession>
<dbReference type="AlphaFoldDB" id="A0A016UZ52"/>
<sequence length="96" mass="10575">MTDQVAIATSQQLPTDLWQRQSSDMNPAIHVFVAMSKQRREASKSAISRNVTATSYRLIATSNSDMKPAAHRFVATSKQRHEASSSPIRCNVKAAT</sequence>
<dbReference type="EMBL" id="JARK01001359">
    <property type="protein sequence ID" value="EYC19763.1"/>
    <property type="molecule type" value="Genomic_DNA"/>
</dbReference>
<proteinExistence type="predicted"/>
<feature type="region of interest" description="Disordered" evidence="1">
    <location>
        <begin position="77"/>
        <end position="96"/>
    </location>
</feature>
<comment type="caution">
    <text evidence="2">The sequence shown here is derived from an EMBL/GenBank/DDBJ whole genome shotgun (WGS) entry which is preliminary data.</text>
</comment>
<organism evidence="2 3">
    <name type="scientific">Ancylostoma ceylanicum</name>
    <dbReference type="NCBI Taxonomy" id="53326"/>
    <lineage>
        <taxon>Eukaryota</taxon>
        <taxon>Metazoa</taxon>
        <taxon>Ecdysozoa</taxon>
        <taxon>Nematoda</taxon>
        <taxon>Chromadorea</taxon>
        <taxon>Rhabditida</taxon>
        <taxon>Rhabditina</taxon>
        <taxon>Rhabditomorpha</taxon>
        <taxon>Strongyloidea</taxon>
        <taxon>Ancylostomatidae</taxon>
        <taxon>Ancylostomatinae</taxon>
        <taxon>Ancylostoma</taxon>
    </lineage>
</organism>
<name>A0A016UZ52_9BILA</name>
<gene>
    <name evidence="2" type="primary">Acey_s0023.g702</name>
    <name evidence="2" type="ORF">Y032_0023g702</name>
</gene>
<evidence type="ECO:0000313" key="2">
    <source>
        <dbReference type="EMBL" id="EYC19763.1"/>
    </source>
</evidence>